<dbReference type="GO" id="GO:0008270">
    <property type="term" value="F:zinc ion binding"/>
    <property type="evidence" value="ECO:0007669"/>
    <property type="project" value="UniProtKB-KW"/>
</dbReference>
<dbReference type="Gene3D" id="2.60.260.20">
    <property type="entry name" value="Urease metallochaperone UreE, N-terminal domain"/>
    <property type="match status" value="2"/>
</dbReference>
<evidence type="ECO:0000259" key="7">
    <source>
        <dbReference type="PROSITE" id="PS51188"/>
    </source>
</evidence>
<evidence type="ECO:0000259" key="6">
    <source>
        <dbReference type="PROSITE" id="PS50076"/>
    </source>
</evidence>
<gene>
    <name evidence="8" type="ORF">METZ01_LOCUS6184</name>
</gene>
<dbReference type="SMART" id="SM00271">
    <property type="entry name" value="DnaJ"/>
    <property type="match status" value="1"/>
</dbReference>
<evidence type="ECO:0000256" key="1">
    <source>
        <dbReference type="ARBA" id="ARBA00022723"/>
    </source>
</evidence>
<dbReference type="CDD" id="cd10719">
    <property type="entry name" value="DnaJ_zf"/>
    <property type="match status" value="1"/>
</dbReference>
<dbReference type="PROSITE" id="PS51188">
    <property type="entry name" value="ZF_CR"/>
    <property type="match status" value="1"/>
</dbReference>
<reference evidence="8" key="1">
    <citation type="submission" date="2018-05" db="EMBL/GenBank/DDBJ databases">
        <authorList>
            <person name="Lanie J.A."/>
            <person name="Ng W.-L."/>
            <person name="Kazmierczak K.M."/>
            <person name="Andrzejewski T.M."/>
            <person name="Davidsen T.M."/>
            <person name="Wayne K.J."/>
            <person name="Tettelin H."/>
            <person name="Glass J.I."/>
            <person name="Rusch D."/>
            <person name="Podicherti R."/>
            <person name="Tsui H.-C.T."/>
            <person name="Winkler M.E."/>
        </authorList>
    </citation>
    <scope>NUCLEOTIDE SEQUENCE</scope>
</reference>
<dbReference type="InterPro" id="IPR036410">
    <property type="entry name" value="HSP_DnaJ_Cys-rich_dom_sf"/>
</dbReference>
<dbReference type="InterPro" id="IPR036869">
    <property type="entry name" value="J_dom_sf"/>
</dbReference>
<evidence type="ECO:0000256" key="5">
    <source>
        <dbReference type="ARBA" id="ARBA00023186"/>
    </source>
</evidence>
<dbReference type="InterPro" id="IPR001305">
    <property type="entry name" value="HSP_DnaJ_Cys-rich_dom"/>
</dbReference>
<dbReference type="SUPFAM" id="SSF46565">
    <property type="entry name" value="Chaperone J-domain"/>
    <property type="match status" value="1"/>
</dbReference>
<keyword evidence="3" id="KW-0863">Zinc-finger</keyword>
<dbReference type="GO" id="GO:0009408">
    <property type="term" value="P:response to heat"/>
    <property type="evidence" value="ECO:0007669"/>
    <property type="project" value="InterPro"/>
</dbReference>
<keyword evidence="4" id="KW-0862">Zinc</keyword>
<protein>
    <recommendedName>
        <fullName evidence="9">J domain-containing protein</fullName>
    </recommendedName>
</protein>
<dbReference type="Pfam" id="PF01556">
    <property type="entry name" value="DnaJ_C"/>
    <property type="match status" value="1"/>
</dbReference>
<dbReference type="GO" id="GO:0005524">
    <property type="term" value="F:ATP binding"/>
    <property type="evidence" value="ECO:0007669"/>
    <property type="project" value="InterPro"/>
</dbReference>
<dbReference type="GO" id="GO:0042026">
    <property type="term" value="P:protein refolding"/>
    <property type="evidence" value="ECO:0007669"/>
    <property type="project" value="TreeGrafter"/>
</dbReference>
<dbReference type="InterPro" id="IPR008971">
    <property type="entry name" value="HSP40/DnaJ_pept-bd"/>
</dbReference>
<evidence type="ECO:0000256" key="2">
    <source>
        <dbReference type="ARBA" id="ARBA00022737"/>
    </source>
</evidence>
<name>A0A381NFG8_9ZZZZ</name>
<dbReference type="InterPro" id="IPR012724">
    <property type="entry name" value="DnaJ"/>
</dbReference>
<dbReference type="Pfam" id="PF00226">
    <property type="entry name" value="DnaJ"/>
    <property type="match status" value="1"/>
</dbReference>
<dbReference type="GO" id="GO:0051082">
    <property type="term" value="F:unfolded protein binding"/>
    <property type="evidence" value="ECO:0007669"/>
    <property type="project" value="InterPro"/>
</dbReference>
<dbReference type="CDD" id="cd06257">
    <property type="entry name" value="DnaJ"/>
    <property type="match status" value="1"/>
</dbReference>
<evidence type="ECO:0008006" key="9">
    <source>
        <dbReference type="Google" id="ProtNLM"/>
    </source>
</evidence>
<feature type="domain" description="CR-type" evidence="7">
    <location>
        <begin position="151"/>
        <end position="229"/>
    </location>
</feature>
<dbReference type="SUPFAM" id="SSF49493">
    <property type="entry name" value="HSP40/DnaJ peptide-binding domain"/>
    <property type="match status" value="2"/>
</dbReference>
<evidence type="ECO:0000313" key="8">
    <source>
        <dbReference type="EMBL" id="SUZ53330.1"/>
    </source>
</evidence>
<dbReference type="EMBL" id="UINC01000326">
    <property type="protein sequence ID" value="SUZ53330.1"/>
    <property type="molecule type" value="Genomic_DNA"/>
</dbReference>
<feature type="domain" description="J" evidence="6">
    <location>
        <begin position="7"/>
        <end position="72"/>
    </location>
</feature>
<evidence type="ECO:0000256" key="4">
    <source>
        <dbReference type="ARBA" id="ARBA00022833"/>
    </source>
</evidence>
<dbReference type="AlphaFoldDB" id="A0A381NFG8"/>
<accession>A0A381NFG8</accession>
<feature type="non-terminal residue" evidence="8">
    <location>
        <position position="1"/>
    </location>
</feature>
<proteinExistence type="inferred from homology"/>
<dbReference type="InterPro" id="IPR001623">
    <property type="entry name" value="DnaJ_domain"/>
</dbReference>
<dbReference type="PANTHER" id="PTHR43096:SF52">
    <property type="entry name" value="DNAJ HOMOLOG 1, MITOCHONDRIAL-RELATED"/>
    <property type="match status" value="1"/>
</dbReference>
<sequence length="371" mass="38990">VATGTKDFYKTLGVSEKASQVEIKSAYRTLAKEYHPDANPGNVKAAGRFKGIGEAYAVLSDPAKRKHYDQISRIPNLGFGRGGGAPRGSGAPSGGGFSFEDLEGFGGLGDIFSSIFDRRPKAAAPETNRGPAKGRSIEYSVEISFLTAVKGGKISIDVPITEGCATCGGSGASPGMGSKKCGECKGTGAISFGQGGFALNRPCPACFGRGQIPESPCDACSGSGTVRQNRRFKITVPRGVEGGSKVRLSGKGERSSWGGRPGDLIITFKVKPHSFFRREGLDIHVTISVNLAQATLGSKMAAKTVYGKKVHLRIPPGTQSGTKLRVRGHGIQKGERVGDQIVEVDVVIPETLTDEQKQAMEEFASSSGLKH</sequence>
<dbReference type="SUPFAM" id="SSF57938">
    <property type="entry name" value="DnaJ/Hsp40 cysteine-rich domain"/>
    <property type="match status" value="1"/>
</dbReference>
<dbReference type="PROSITE" id="PS00636">
    <property type="entry name" value="DNAJ_1"/>
    <property type="match status" value="1"/>
</dbReference>
<evidence type="ECO:0000256" key="3">
    <source>
        <dbReference type="ARBA" id="ARBA00022771"/>
    </source>
</evidence>
<dbReference type="Gene3D" id="1.10.287.110">
    <property type="entry name" value="DnaJ domain"/>
    <property type="match status" value="1"/>
</dbReference>
<keyword evidence="2" id="KW-0677">Repeat</keyword>
<dbReference type="PRINTS" id="PR00625">
    <property type="entry name" value="JDOMAIN"/>
</dbReference>
<dbReference type="Pfam" id="PF00684">
    <property type="entry name" value="DnaJ_CXXCXGXG"/>
    <property type="match status" value="1"/>
</dbReference>
<keyword evidence="5" id="KW-0143">Chaperone</keyword>
<dbReference type="InterPro" id="IPR002939">
    <property type="entry name" value="DnaJ_C"/>
</dbReference>
<dbReference type="NCBIfam" id="NF008035">
    <property type="entry name" value="PRK10767.1"/>
    <property type="match status" value="1"/>
</dbReference>
<organism evidence="8">
    <name type="scientific">marine metagenome</name>
    <dbReference type="NCBI Taxonomy" id="408172"/>
    <lineage>
        <taxon>unclassified sequences</taxon>
        <taxon>metagenomes</taxon>
        <taxon>ecological metagenomes</taxon>
    </lineage>
</organism>
<dbReference type="GO" id="GO:0031072">
    <property type="term" value="F:heat shock protein binding"/>
    <property type="evidence" value="ECO:0007669"/>
    <property type="project" value="InterPro"/>
</dbReference>
<dbReference type="InterPro" id="IPR018253">
    <property type="entry name" value="DnaJ_domain_CS"/>
</dbReference>
<dbReference type="Gene3D" id="2.10.230.10">
    <property type="entry name" value="Heat shock protein DnaJ, cysteine-rich domain"/>
    <property type="match status" value="1"/>
</dbReference>
<dbReference type="CDD" id="cd10747">
    <property type="entry name" value="DnaJ_C"/>
    <property type="match status" value="1"/>
</dbReference>
<dbReference type="PROSITE" id="PS50076">
    <property type="entry name" value="DNAJ_2"/>
    <property type="match status" value="1"/>
</dbReference>
<dbReference type="PANTHER" id="PTHR43096">
    <property type="entry name" value="DNAJ HOMOLOG 1, MITOCHONDRIAL-RELATED"/>
    <property type="match status" value="1"/>
</dbReference>
<dbReference type="HAMAP" id="MF_01152">
    <property type="entry name" value="DnaJ"/>
    <property type="match status" value="1"/>
</dbReference>
<dbReference type="FunFam" id="2.60.260.20:FF:000005">
    <property type="entry name" value="Chaperone protein dnaJ 1, mitochondrial"/>
    <property type="match status" value="1"/>
</dbReference>
<keyword evidence="1" id="KW-0479">Metal-binding</keyword>
<dbReference type="GO" id="GO:0005737">
    <property type="term" value="C:cytoplasm"/>
    <property type="evidence" value="ECO:0007669"/>
    <property type="project" value="TreeGrafter"/>
</dbReference>